<proteinExistence type="predicted"/>
<dbReference type="Proteomes" id="UP000184600">
    <property type="component" value="Unassembled WGS sequence"/>
</dbReference>
<evidence type="ECO:0000313" key="1">
    <source>
        <dbReference type="EMBL" id="SHO55021.1"/>
    </source>
</evidence>
<organism evidence="1 2">
    <name type="scientific">Vibrio quintilis</name>
    <dbReference type="NCBI Taxonomy" id="1117707"/>
    <lineage>
        <taxon>Bacteria</taxon>
        <taxon>Pseudomonadati</taxon>
        <taxon>Pseudomonadota</taxon>
        <taxon>Gammaproteobacteria</taxon>
        <taxon>Vibrionales</taxon>
        <taxon>Vibrionaceae</taxon>
        <taxon>Vibrio</taxon>
    </lineage>
</organism>
<dbReference type="RefSeq" id="WP_073579924.1">
    <property type="nucleotide sequence ID" value="NZ_AP024898.1"/>
</dbReference>
<reference evidence="2" key="1">
    <citation type="submission" date="2016-12" db="EMBL/GenBank/DDBJ databases">
        <authorList>
            <person name="Rodrigo-Torres L."/>
            <person name="Arahal R.D."/>
            <person name="Lucena T."/>
        </authorList>
    </citation>
    <scope>NUCLEOTIDE SEQUENCE [LARGE SCALE GENOMIC DNA]</scope>
</reference>
<evidence type="ECO:0000313" key="2">
    <source>
        <dbReference type="Proteomes" id="UP000184600"/>
    </source>
</evidence>
<dbReference type="EMBL" id="FRFG01000010">
    <property type="protein sequence ID" value="SHO55021.1"/>
    <property type="molecule type" value="Genomic_DNA"/>
</dbReference>
<keyword evidence="2" id="KW-1185">Reference proteome</keyword>
<accession>A0A1M7YQW4</accession>
<gene>
    <name evidence="1" type="ORF">VQ7734_00740</name>
</gene>
<dbReference type="AlphaFoldDB" id="A0A1M7YQW4"/>
<dbReference type="OrthoDB" id="6265118at2"/>
<sequence>MFIFQQERLIKDWPAQIILPVDGGRTLQENITLDLMILNASSSYKVLQGDENIFRQVICGWSGIVNTEGESLEFNETNRELLLEDPFFIIAAARAYQQAAGGIAANNIHPDRINQKYDS</sequence>
<protein>
    <submittedName>
        <fullName evidence="1">Uncharacterized protein</fullName>
    </submittedName>
</protein>
<dbReference type="STRING" id="1117707.VQ7734_00740"/>
<name>A0A1M7YQW4_9VIBR</name>